<dbReference type="InterPro" id="IPR043968">
    <property type="entry name" value="SGNH"/>
</dbReference>
<organism evidence="4 5">
    <name type="scientific">Alteromonas mediterranea 615</name>
    <dbReference type="NCBI Taxonomy" id="1300253"/>
    <lineage>
        <taxon>Bacteria</taxon>
        <taxon>Pseudomonadati</taxon>
        <taxon>Pseudomonadota</taxon>
        <taxon>Gammaproteobacteria</taxon>
        <taxon>Alteromonadales</taxon>
        <taxon>Alteromonadaceae</taxon>
        <taxon>Alteromonas/Salinimonas group</taxon>
        <taxon>Alteromonas</taxon>
    </lineage>
</organism>
<dbReference type="Pfam" id="PF01757">
    <property type="entry name" value="Acyl_transf_3"/>
    <property type="match status" value="1"/>
</dbReference>
<feature type="transmembrane region" description="Helical" evidence="1">
    <location>
        <begin position="321"/>
        <end position="339"/>
    </location>
</feature>
<dbReference type="AlphaFoldDB" id="S5AG49"/>
<reference evidence="4 5" key="1">
    <citation type="journal article" date="2013" name="Genome Biol. Evol.">
        <title>Genomic Diversity of "Deep Ecotype" Alteromonas macleodii Isolates: Evidence for Pan-Mediterranean Clonal Frames.</title>
        <authorList>
            <person name="Lopez-Perez M."/>
            <person name="Gonzaga A."/>
            <person name="Rodriguez-Valera F."/>
        </authorList>
    </citation>
    <scope>NUCLEOTIDE SEQUENCE [LARGE SCALE GENOMIC DNA]</scope>
    <source>
        <strain evidence="5">'English Channel 615'</strain>
    </source>
</reference>
<accession>S5AG49</accession>
<keyword evidence="4" id="KW-0808">Transferase</keyword>
<dbReference type="BioCyc" id="AMAC1300253:G12YX-1352-MONOMER"/>
<protein>
    <submittedName>
        <fullName evidence="4">Acyltransferase 3</fullName>
    </submittedName>
</protein>
<dbReference type="Proteomes" id="UP000014909">
    <property type="component" value="Chromosome"/>
</dbReference>
<dbReference type="EMBL" id="CP004846">
    <property type="protein sequence ID" value="AGP77746.1"/>
    <property type="molecule type" value="Genomic_DNA"/>
</dbReference>
<dbReference type="PANTHER" id="PTHR23028">
    <property type="entry name" value="ACETYLTRANSFERASE"/>
    <property type="match status" value="1"/>
</dbReference>
<feature type="domain" description="SGNH" evidence="3">
    <location>
        <begin position="411"/>
        <end position="644"/>
    </location>
</feature>
<dbReference type="GO" id="GO:0016020">
    <property type="term" value="C:membrane"/>
    <property type="evidence" value="ECO:0007669"/>
    <property type="project" value="TreeGrafter"/>
</dbReference>
<evidence type="ECO:0000313" key="5">
    <source>
        <dbReference type="Proteomes" id="UP000014909"/>
    </source>
</evidence>
<evidence type="ECO:0000313" key="4">
    <source>
        <dbReference type="EMBL" id="AGP77746.1"/>
    </source>
</evidence>
<keyword evidence="1" id="KW-0472">Membrane</keyword>
<evidence type="ECO:0000259" key="3">
    <source>
        <dbReference type="Pfam" id="PF19040"/>
    </source>
</evidence>
<feature type="transmembrane region" description="Helical" evidence="1">
    <location>
        <begin position="38"/>
        <end position="58"/>
    </location>
</feature>
<keyword evidence="1" id="KW-1133">Transmembrane helix</keyword>
<dbReference type="Pfam" id="PF19040">
    <property type="entry name" value="SGNH"/>
    <property type="match status" value="1"/>
</dbReference>
<gene>
    <name evidence="4" type="ORF">I633_08445</name>
</gene>
<dbReference type="HOGENOM" id="CLU_005679_10_4_6"/>
<dbReference type="PATRIC" id="fig|1300253.3.peg.1756"/>
<feature type="transmembrane region" description="Helical" evidence="1">
    <location>
        <begin position="79"/>
        <end position="100"/>
    </location>
</feature>
<dbReference type="InterPro" id="IPR050879">
    <property type="entry name" value="Acyltransferase_3"/>
</dbReference>
<dbReference type="GO" id="GO:0016747">
    <property type="term" value="F:acyltransferase activity, transferring groups other than amino-acyl groups"/>
    <property type="evidence" value="ECO:0007669"/>
    <property type="project" value="InterPro"/>
</dbReference>
<sequence length="656" mass="73134">MRSETRKDSYRPEIDGLRALAVVPVILIHSGVEAFSGGFLGVDIFFVISGFLITSIIWREVESGTFSIAEFYRRRARRILPAMIFLIAIVTVLSFCVMLPEQFRSYSLSVLSALGFAANIYFGFNLDYFSPDSSEIPMLHLWSLGVEEQFYVFFPLLLLLFKDRSRRQLIITLSICSISSLLLAEIGSRVTSQFSFYLLPTRAWELMAGALLALCMPEIKLLHGRTNRVLIELFSLCGLFLIVLSLFIMDEAVRTPSVFLLPVILGSVLVIGFSNQGNFSGKLLASKPLRAVGLMSYSAYLWHQPVIALAKIQTFIVMDRLIEIGITLSLTSLAAWLSWKFVERPFRSPSPKAHTLTYSSMAITVTFITVGFSLFFVMSNPKVLPTYNRALSVVGAEITNQVFENDLKKACVIRDSDIRACKLGVKATESSKPAIILWGDSYAGALYRGLDSEMKQAGLTGTVYFRPGCPPITGLSRPSSATCKENIHNEILEKILKTPGPAIVILHGNILGAINNRDIFIEGNPSNAALVTEQLLKTKRLLNSDGKKLAIVEQGPKFPKNVTHFYFKTRMAGLNNELSLPTKMFLDRNRPLEAIASIPDMYISTVELFCDEIICKSFDRNAGLLFTDKDHVSFNQSKLLAKYILSKFNQGYVDSI</sequence>
<dbReference type="GO" id="GO:0009103">
    <property type="term" value="P:lipopolysaccharide biosynthetic process"/>
    <property type="evidence" value="ECO:0007669"/>
    <property type="project" value="TreeGrafter"/>
</dbReference>
<name>S5AG49_9ALTE</name>
<dbReference type="KEGG" id="amh:I633_08445"/>
<dbReference type="PANTHER" id="PTHR23028:SF53">
    <property type="entry name" value="ACYL_TRANSF_3 DOMAIN-CONTAINING PROTEIN"/>
    <property type="match status" value="1"/>
</dbReference>
<keyword evidence="1" id="KW-0812">Transmembrane</keyword>
<evidence type="ECO:0000259" key="2">
    <source>
        <dbReference type="Pfam" id="PF01757"/>
    </source>
</evidence>
<proteinExistence type="predicted"/>
<feature type="transmembrane region" description="Helical" evidence="1">
    <location>
        <begin position="255"/>
        <end position="273"/>
    </location>
</feature>
<keyword evidence="4" id="KW-0012">Acyltransferase</keyword>
<dbReference type="InterPro" id="IPR002656">
    <property type="entry name" value="Acyl_transf_3_dom"/>
</dbReference>
<feature type="transmembrane region" description="Helical" evidence="1">
    <location>
        <begin position="229"/>
        <end position="249"/>
    </location>
</feature>
<feature type="domain" description="Acyltransferase 3" evidence="2">
    <location>
        <begin position="12"/>
        <end position="336"/>
    </location>
</feature>
<feature type="transmembrane region" description="Helical" evidence="1">
    <location>
        <begin position="359"/>
        <end position="379"/>
    </location>
</feature>
<evidence type="ECO:0000256" key="1">
    <source>
        <dbReference type="SAM" id="Phobius"/>
    </source>
</evidence>
<feature type="transmembrane region" description="Helical" evidence="1">
    <location>
        <begin position="106"/>
        <end position="124"/>
    </location>
</feature>